<dbReference type="STRING" id="9516.ENSCCAP00000010467"/>
<evidence type="ECO:0000256" key="2">
    <source>
        <dbReference type="ARBA" id="ARBA00022771"/>
    </source>
</evidence>
<proteinExistence type="predicted"/>
<dbReference type="OMA" id="RQNFIHL"/>
<name>A0A2K5Q3J7_CEBIM</name>
<evidence type="ECO:0000313" key="7">
    <source>
        <dbReference type="Proteomes" id="UP000233040"/>
    </source>
</evidence>
<dbReference type="FunFam" id="6.10.250.3410:FF:000001">
    <property type="entry name" value="Protein DBF4 homolog A"/>
    <property type="match status" value="1"/>
</dbReference>
<dbReference type="GO" id="GO:0003676">
    <property type="term" value="F:nucleic acid binding"/>
    <property type="evidence" value="ECO:0007669"/>
    <property type="project" value="InterPro"/>
</dbReference>
<dbReference type="Proteomes" id="UP000233040">
    <property type="component" value="Unassembled WGS sequence"/>
</dbReference>
<dbReference type="Gene3D" id="6.10.250.3410">
    <property type="entry name" value="DBF zinc finger"/>
    <property type="match status" value="1"/>
</dbReference>
<organism evidence="6 7">
    <name type="scientific">Cebus imitator</name>
    <name type="common">Panamanian white-faced capuchin</name>
    <name type="synonym">Cebus capucinus imitator</name>
    <dbReference type="NCBI Taxonomy" id="2715852"/>
    <lineage>
        <taxon>Eukaryota</taxon>
        <taxon>Metazoa</taxon>
        <taxon>Chordata</taxon>
        <taxon>Craniata</taxon>
        <taxon>Vertebrata</taxon>
        <taxon>Euteleostomi</taxon>
        <taxon>Mammalia</taxon>
        <taxon>Eutheria</taxon>
        <taxon>Euarchontoglires</taxon>
        <taxon>Primates</taxon>
        <taxon>Haplorrhini</taxon>
        <taxon>Platyrrhini</taxon>
        <taxon>Cebidae</taxon>
        <taxon>Cebinae</taxon>
        <taxon>Cebus</taxon>
    </lineage>
</organism>
<dbReference type="InterPro" id="IPR038545">
    <property type="entry name" value="Znf_DBF_sf"/>
</dbReference>
<evidence type="ECO:0000256" key="1">
    <source>
        <dbReference type="ARBA" id="ARBA00022723"/>
    </source>
</evidence>
<dbReference type="PANTHER" id="PTHR46251:SF1">
    <property type="entry name" value="RUN DOMAIN-CONTAINING PROTEIN 3B"/>
    <property type="match status" value="1"/>
</dbReference>
<dbReference type="Gene3D" id="2.10.50.40">
    <property type="match status" value="1"/>
</dbReference>
<dbReference type="PANTHER" id="PTHR46251">
    <property type="entry name" value="RUN DOMAIN-CONTAINING 3 PROTEIN RUNDC3"/>
    <property type="match status" value="1"/>
</dbReference>
<dbReference type="GO" id="GO:0005634">
    <property type="term" value="C:nucleus"/>
    <property type="evidence" value="ECO:0007669"/>
    <property type="project" value="UniProtKB-ARBA"/>
</dbReference>
<evidence type="ECO:0000313" key="6">
    <source>
        <dbReference type="Ensembl" id="ENSCCAP00000010467.1"/>
    </source>
</evidence>
<feature type="domain" description="DBF4-type" evidence="5">
    <location>
        <begin position="69"/>
        <end position="117"/>
    </location>
</feature>
<evidence type="ECO:0000256" key="3">
    <source>
        <dbReference type="ARBA" id="ARBA00022833"/>
    </source>
</evidence>
<dbReference type="Ensembl" id="ENSCCAT00000027862.1">
    <property type="protein sequence ID" value="ENSCCAP00000010467.1"/>
    <property type="gene ID" value="ENSCCAG00000022979.1"/>
</dbReference>
<sequence length="408" mass="47086">AKVEDMSQLCRLFYLQLTNMPFINYSIQKPCSPFDVEKPSSTQKQTQVKLRIQMDGDKYGGTSIQLELKEKRKGYCECCWQKYEDIETHLLSEQHRNLEQSNQYQVVDDIVSKLVFDFVEYEKDTPKKKRIKYYVESLSPVSANALTKTEQKEKVELQYISQKDCWKDDIQAMEQNFLYKDTQETEKKLVFISEGLNKKTINKCSMLNTAENDIRQNFIHLPLHKIKQECILDISEHTLNENDLELLRVDHHCCNIQASVNVSDFNTDNSASQPKQKSDTVRFPVKDLKEKDLHSIFAHDSGLITINSSQEHLTVQAKAPSHTSEEPNECVIENMNSLPSEENRICSSLVQSLLGLFQTNEEKSELSFTSYTENSGICNVLDIWEKENSNNLLTMFFSSPSTSTFTGF</sequence>
<dbReference type="GO" id="GO:0008270">
    <property type="term" value="F:zinc ion binding"/>
    <property type="evidence" value="ECO:0007669"/>
    <property type="project" value="UniProtKB-KW"/>
</dbReference>
<dbReference type="InterPro" id="IPR006572">
    <property type="entry name" value="Znf_DBF"/>
</dbReference>
<reference evidence="6" key="1">
    <citation type="submission" date="2025-08" db="UniProtKB">
        <authorList>
            <consortium name="Ensembl"/>
        </authorList>
    </citation>
    <scope>IDENTIFICATION</scope>
</reference>
<keyword evidence="1" id="KW-0479">Metal-binding</keyword>
<dbReference type="Pfam" id="PF07535">
    <property type="entry name" value="zf-DBF"/>
    <property type="match status" value="1"/>
</dbReference>
<evidence type="ECO:0000256" key="4">
    <source>
        <dbReference type="PROSITE-ProRule" id="PRU00600"/>
    </source>
</evidence>
<dbReference type="GeneTree" id="ENSGT00530000063909"/>
<dbReference type="SMART" id="SM00586">
    <property type="entry name" value="ZnF_DBF"/>
    <property type="match status" value="1"/>
</dbReference>
<dbReference type="PROSITE" id="PS51265">
    <property type="entry name" value="ZF_DBF4"/>
    <property type="match status" value="1"/>
</dbReference>
<keyword evidence="2 4" id="KW-0863">Zinc-finger</keyword>
<dbReference type="InterPro" id="IPR047340">
    <property type="entry name" value="RUNDC3A_B"/>
</dbReference>
<keyword evidence="7" id="KW-1185">Reference proteome</keyword>
<accession>A0A2K5Q3J7</accession>
<keyword evidence="3" id="KW-0862">Zinc</keyword>
<reference evidence="6" key="2">
    <citation type="submission" date="2025-09" db="UniProtKB">
        <authorList>
            <consortium name="Ensembl"/>
        </authorList>
    </citation>
    <scope>IDENTIFICATION</scope>
</reference>
<evidence type="ECO:0000259" key="5">
    <source>
        <dbReference type="PROSITE" id="PS51265"/>
    </source>
</evidence>
<protein>
    <recommendedName>
        <fullName evidence="5">DBF4-type domain-containing protein</fullName>
    </recommendedName>
</protein>
<dbReference type="AlphaFoldDB" id="A0A2K5Q3J7"/>